<dbReference type="PROSITE" id="PS50850">
    <property type="entry name" value="MFS"/>
    <property type="match status" value="1"/>
</dbReference>
<name>A0ABZ1IKL4_9PSEU</name>
<feature type="transmembrane region" description="Helical" evidence="5">
    <location>
        <begin position="90"/>
        <end position="108"/>
    </location>
</feature>
<dbReference type="Pfam" id="PF07690">
    <property type="entry name" value="MFS_1"/>
    <property type="match status" value="1"/>
</dbReference>
<evidence type="ECO:0000313" key="7">
    <source>
        <dbReference type="EMBL" id="WSE34277.1"/>
    </source>
</evidence>
<dbReference type="InterPro" id="IPR036259">
    <property type="entry name" value="MFS_trans_sf"/>
</dbReference>
<protein>
    <submittedName>
        <fullName evidence="7">MFS transporter</fullName>
    </submittedName>
</protein>
<dbReference type="SUPFAM" id="SSF103473">
    <property type="entry name" value="MFS general substrate transporter"/>
    <property type="match status" value="1"/>
</dbReference>
<dbReference type="EMBL" id="CP142149">
    <property type="protein sequence ID" value="WSE34277.1"/>
    <property type="molecule type" value="Genomic_DNA"/>
</dbReference>
<feature type="transmembrane region" description="Helical" evidence="5">
    <location>
        <begin position="345"/>
        <end position="369"/>
    </location>
</feature>
<evidence type="ECO:0000256" key="2">
    <source>
        <dbReference type="ARBA" id="ARBA00022692"/>
    </source>
</evidence>
<feature type="transmembrane region" description="Helical" evidence="5">
    <location>
        <begin position="276"/>
        <end position="296"/>
    </location>
</feature>
<evidence type="ECO:0000256" key="1">
    <source>
        <dbReference type="ARBA" id="ARBA00004651"/>
    </source>
</evidence>
<evidence type="ECO:0000256" key="3">
    <source>
        <dbReference type="ARBA" id="ARBA00022989"/>
    </source>
</evidence>
<feature type="transmembrane region" description="Helical" evidence="5">
    <location>
        <begin position="239"/>
        <end position="264"/>
    </location>
</feature>
<keyword evidence="3 5" id="KW-1133">Transmembrane helix</keyword>
<organism evidence="7 8">
    <name type="scientific">Amycolatopsis rhabdoformis</name>
    <dbReference type="NCBI Taxonomy" id="1448059"/>
    <lineage>
        <taxon>Bacteria</taxon>
        <taxon>Bacillati</taxon>
        <taxon>Actinomycetota</taxon>
        <taxon>Actinomycetes</taxon>
        <taxon>Pseudonocardiales</taxon>
        <taxon>Pseudonocardiaceae</taxon>
        <taxon>Amycolatopsis</taxon>
    </lineage>
</organism>
<feature type="transmembrane region" description="Helical" evidence="5">
    <location>
        <begin position="23"/>
        <end position="46"/>
    </location>
</feature>
<dbReference type="InterPro" id="IPR020846">
    <property type="entry name" value="MFS_dom"/>
</dbReference>
<proteinExistence type="predicted"/>
<feature type="transmembrane region" description="Helical" evidence="5">
    <location>
        <begin position="114"/>
        <end position="136"/>
    </location>
</feature>
<feature type="transmembrane region" description="Helical" evidence="5">
    <location>
        <begin position="58"/>
        <end position="78"/>
    </location>
</feature>
<dbReference type="RefSeq" id="WP_326837078.1">
    <property type="nucleotide sequence ID" value="NZ_CP142149.1"/>
</dbReference>
<dbReference type="Gene3D" id="1.20.1250.20">
    <property type="entry name" value="MFS general substrate transporter like domains"/>
    <property type="match status" value="1"/>
</dbReference>
<feature type="domain" description="Major facilitator superfamily (MFS) profile" evidence="6">
    <location>
        <begin position="24"/>
        <end position="430"/>
    </location>
</feature>
<accession>A0ABZ1IKL4</accession>
<keyword evidence="8" id="KW-1185">Reference proteome</keyword>
<dbReference type="InterPro" id="IPR011701">
    <property type="entry name" value="MFS"/>
</dbReference>
<feature type="transmembrane region" description="Helical" evidence="5">
    <location>
        <begin position="381"/>
        <end position="401"/>
    </location>
</feature>
<dbReference type="PANTHER" id="PTHR23508:SF10">
    <property type="entry name" value="CARBOXYLIC ACID TRANSPORTER PROTEIN HOMOLOG"/>
    <property type="match status" value="1"/>
</dbReference>
<keyword evidence="2 5" id="KW-0812">Transmembrane</keyword>
<evidence type="ECO:0000256" key="5">
    <source>
        <dbReference type="SAM" id="Phobius"/>
    </source>
</evidence>
<sequence length="438" mass="46650">MTAVSAGAHQLTGSGHPRRELRFILVFAFLGSLFDGAEINLVGYPLTYLSGSLHVSTVALVSVATFQGFASIAGGFLFGWLGDTLGRRRTYAISVLAFGVAAVLGGLAPDFGTFLVTRLLAGLGMGGLFGLSFSMFTECWKTTRRGSMGGLIQSMYFLGEIVTVGVLYACLSWFGTDLGWRTGYVVIGAVSVAIGLAAFRLLPESRHWLEYQRALREGTVPPELRRTRVPLLDVFRSKVVYGSVIFMVLSTAMFLTTNSVGVYLSTYLLKVQHLPLGTASGIVLIGYVFTIAAYSATGVLSDSIRRKYAFLAACVFGVVGFAWFLSQVLSGTDHVSSSFWSDTTFWALMWSAAACGGFGVLGVWMSEYYPTRIRSTGANSSYYVGRGLGAGVYPLFALTLAGGGIPLALALGVLGPLAGIVFSAIAPDRTGRDIVAIE</sequence>
<feature type="transmembrane region" description="Helical" evidence="5">
    <location>
        <begin position="182"/>
        <end position="202"/>
    </location>
</feature>
<feature type="transmembrane region" description="Helical" evidence="5">
    <location>
        <begin position="407"/>
        <end position="426"/>
    </location>
</feature>
<gene>
    <name evidence="7" type="ORF">VSH64_19630</name>
</gene>
<dbReference type="Proteomes" id="UP001330812">
    <property type="component" value="Chromosome"/>
</dbReference>
<comment type="subcellular location">
    <subcellularLocation>
        <location evidence="1">Cell membrane</location>
        <topology evidence="1">Multi-pass membrane protein</topology>
    </subcellularLocation>
</comment>
<keyword evidence="4 5" id="KW-0472">Membrane</keyword>
<dbReference type="CDD" id="cd17316">
    <property type="entry name" value="MFS_SV2_like"/>
    <property type="match status" value="1"/>
</dbReference>
<evidence type="ECO:0000256" key="4">
    <source>
        <dbReference type="ARBA" id="ARBA00023136"/>
    </source>
</evidence>
<dbReference type="PANTHER" id="PTHR23508">
    <property type="entry name" value="CARBOXYLIC ACID TRANSPORTER PROTEIN HOMOLOG"/>
    <property type="match status" value="1"/>
</dbReference>
<reference evidence="7 8" key="1">
    <citation type="journal article" date="2015" name="Int. J. Syst. Evol. Microbiol.">
        <title>Amycolatopsis rhabdoformis sp. nov., an actinomycete isolated from a tropical forest soil.</title>
        <authorList>
            <person name="Souza W.R."/>
            <person name="Silva R.E."/>
            <person name="Goodfellow M."/>
            <person name="Busarakam K."/>
            <person name="Figueiro F.S."/>
            <person name="Ferreira D."/>
            <person name="Rodrigues-Filho E."/>
            <person name="Moraes L.A.B."/>
            <person name="Zucchi T.D."/>
        </authorList>
    </citation>
    <scope>NUCLEOTIDE SEQUENCE [LARGE SCALE GENOMIC DNA]</scope>
    <source>
        <strain evidence="7 8">NCIMB 14900</strain>
    </source>
</reference>
<evidence type="ECO:0000313" key="8">
    <source>
        <dbReference type="Proteomes" id="UP001330812"/>
    </source>
</evidence>
<feature type="transmembrane region" description="Helical" evidence="5">
    <location>
        <begin position="308"/>
        <end position="325"/>
    </location>
</feature>
<feature type="transmembrane region" description="Helical" evidence="5">
    <location>
        <begin position="157"/>
        <end position="176"/>
    </location>
</feature>
<evidence type="ECO:0000259" key="6">
    <source>
        <dbReference type="PROSITE" id="PS50850"/>
    </source>
</evidence>